<dbReference type="InterPro" id="IPR001680">
    <property type="entry name" value="WD40_rpt"/>
</dbReference>
<feature type="compositionally biased region" description="Low complexity" evidence="4">
    <location>
        <begin position="105"/>
        <end position="118"/>
    </location>
</feature>
<evidence type="ECO:0000256" key="4">
    <source>
        <dbReference type="SAM" id="MobiDB-lite"/>
    </source>
</evidence>
<feature type="repeat" description="WD" evidence="3">
    <location>
        <begin position="363"/>
        <end position="398"/>
    </location>
</feature>
<keyword evidence="1 3" id="KW-0853">WD repeat</keyword>
<dbReference type="InterPro" id="IPR040324">
    <property type="entry name" value="WDR44/Dgr2"/>
</dbReference>
<dbReference type="Gene3D" id="2.130.10.10">
    <property type="entry name" value="YVTN repeat-like/Quinoprotein amine dehydrogenase"/>
    <property type="match status" value="1"/>
</dbReference>
<dbReference type="PRINTS" id="PR00320">
    <property type="entry name" value="GPROTEINBRPT"/>
</dbReference>
<feature type="repeat" description="WD" evidence="3">
    <location>
        <begin position="509"/>
        <end position="530"/>
    </location>
</feature>
<name>A0A2U1PGZ8_ARTAN</name>
<sequence>MMICEEDECRFFDARDSIDSGCEGDEGGHDDGFGYDVWAMAPKSVNTRKNTFLRTMGLSYDGDGVFDDNVVDDYVLREGVEDRIAQTSGAVLRAVDEEEEDSLVCSTSSSCSQRTQDSNGEEDGGKLSETVSGSLVQKLVDRHVNVADTMAKTVNRVKGNFLGGLRSMACSFVNKHGKLDESKCIDNGSRHWAKVQRVRVRQNKKSLKELSAVFVGQDIQAHQGSILTMKFSLDGRYLASAGEDAVVRVWQVVEDERSNDVDIPDVDPSCLYFTVNTLSELAPLMAEKQKLNRLKSLKKTKNSACVIFPPKVFRILEKPVHEFHGHKGDILDLSWSKDNFLLSSSVDETVRLWRVGSDRCLKVFPHSNYVTCVQFQPMDENYFMSGSIDGKVRIWSVSGCQVVDWIDIREIVTAVAYNPDGKGGIIGSMTGCCSFFSLSENHFQLEASVFLNSKKKSPCKRIIGFQFNPQDTSKVMVTCADSHVRILHGASVIGKFRGQRNAGNPFCASFTSDGKHIVSASEDSNVYVWNCDNQKGPSFLQQKTVRSYECFSAGASIALPWSGLKVPTNAFSLSQEYFPESIPKASATWPEEKLPSASPLADISPPLCKSRYRFFKSSCQSSYNCHTWGMVIVTAGWDGRIRSFLNYGLPIVVVGPGSEKDLARWGLLEMLRIWIVGRSSTEVGTTTSDLGRLFNIRGRSLASSPCWVSFSSSESQVLTFTHENRSSDAKKADATLLPNQ</sequence>
<dbReference type="InterPro" id="IPR020472">
    <property type="entry name" value="WD40_PAC1"/>
</dbReference>
<dbReference type="PROSITE" id="PS50082">
    <property type="entry name" value="WD_REPEATS_2"/>
    <property type="match status" value="4"/>
</dbReference>
<dbReference type="AlphaFoldDB" id="A0A2U1PGZ8"/>
<keyword evidence="6" id="KW-1185">Reference proteome</keyword>
<feature type="repeat" description="WD" evidence="3">
    <location>
        <begin position="219"/>
        <end position="260"/>
    </location>
</feature>
<dbReference type="InterPro" id="IPR036322">
    <property type="entry name" value="WD40_repeat_dom_sf"/>
</dbReference>
<evidence type="ECO:0000313" key="6">
    <source>
        <dbReference type="Proteomes" id="UP000245207"/>
    </source>
</evidence>
<accession>A0A2U1PGZ8</accession>
<dbReference type="STRING" id="35608.A0A2U1PGZ8"/>
<evidence type="ECO:0000256" key="1">
    <source>
        <dbReference type="ARBA" id="ARBA00022574"/>
    </source>
</evidence>
<proteinExistence type="predicted"/>
<comment type="caution">
    <text evidence="5">The sequence shown here is derived from an EMBL/GenBank/DDBJ whole genome shotgun (WGS) entry which is preliminary data.</text>
</comment>
<organism evidence="5 6">
    <name type="scientific">Artemisia annua</name>
    <name type="common">Sweet wormwood</name>
    <dbReference type="NCBI Taxonomy" id="35608"/>
    <lineage>
        <taxon>Eukaryota</taxon>
        <taxon>Viridiplantae</taxon>
        <taxon>Streptophyta</taxon>
        <taxon>Embryophyta</taxon>
        <taxon>Tracheophyta</taxon>
        <taxon>Spermatophyta</taxon>
        <taxon>Magnoliopsida</taxon>
        <taxon>eudicotyledons</taxon>
        <taxon>Gunneridae</taxon>
        <taxon>Pentapetalae</taxon>
        <taxon>asterids</taxon>
        <taxon>campanulids</taxon>
        <taxon>Asterales</taxon>
        <taxon>Asteraceae</taxon>
        <taxon>Asteroideae</taxon>
        <taxon>Anthemideae</taxon>
        <taxon>Artemisiinae</taxon>
        <taxon>Artemisia</taxon>
    </lineage>
</organism>
<dbReference type="PANTHER" id="PTHR14221">
    <property type="entry name" value="WD REPEAT DOMAIN 44"/>
    <property type="match status" value="1"/>
</dbReference>
<dbReference type="SUPFAM" id="SSF50978">
    <property type="entry name" value="WD40 repeat-like"/>
    <property type="match status" value="1"/>
</dbReference>
<reference evidence="5 6" key="1">
    <citation type="journal article" date="2018" name="Mol. Plant">
        <title>The genome of Artemisia annua provides insight into the evolution of Asteraceae family and artemisinin biosynthesis.</title>
        <authorList>
            <person name="Shen Q."/>
            <person name="Zhang L."/>
            <person name="Liao Z."/>
            <person name="Wang S."/>
            <person name="Yan T."/>
            <person name="Shi P."/>
            <person name="Liu M."/>
            <person name="Fu X."/>
            <person name="Pan Q."/>
            <person name="Wang Y."/>
            <person name="Lv Z."/>
            <person name="Lu X."/>
            <person name="Zhang F."/>
            <person name="Jiang W."/>
            <person name="Ma Y."/>
            <person name="Chen M."/>
            <person name="Hao X."/>
            <person name="Li L."/>
            <person name="Tang Y."/>
            <person name="Lv G."/>
            <person name="Zhou Y."/>
            <person name="Sun X."/>
            <person name="Brodelius P.E."/>
            <person name="Rose J.K.C."/>
            <person name="Tang K."/>
        </authorList>
    </citation>
    <scope>NUCLEOTIDE SEQUENCE [LARGE SCALE GENOMIC DNA]</scope>
    <source>
        <strain evidence="6">cv. Huhao1</strain>
        <tissue evidence="5">Leaf</tissue>
    </source>
</reference>
<feature type="repeat" description="WD" evidence="3">
    <location>
        <begin position="323"/>
        <end position="363"/>
    </location>
</feature>
<dbReference type="Proteomes" id="UP000245207">
    <property type="component" value="Unassembled WGS sequence"/>
</dbReference>
<keyword evidence="2" id="KW-0677">Repeat</keyword>
<dbReference type="InterPro" id="IPR015943">
    <property type="entry name" value="WD40/YVTN_repeat-like_dom_sf"/>
</dbReference>
<dbReference type="EMBL" id="PKPP01001166">
    <property type="protein sequence ID" value="PWA85041.1"/>
    <property type="molecule type" value="Genomic_DNA"/>
</dbReference>
<dbReference type="Pfam" id="PF00400">
    <property type="entry name" value="WD40"/>
    <property type="match status" value="4"/>
</dbReference>
<dbReference type="OrthoDB" id="408728at2759"/>
<dbReference type="SMART" id="SM00320">
    <property type="entry name" value="WD40"/>
    <property type="match status" value="6"/>
</dbReference>
<evidence type="ECO:0000256" key="2">
    <source>
        <dbReference type="ARBA" id="ARBA00022737"/>
    </source>
</evidence>
<evidence type="ECO:0000313" key="5">
    <source>
        <dbReference type="EMBL" id="PWA85041.1"/>
    </source>
</evidence>
<dbReference type="PROSITE" id="PS50294">
    <property type="entry name" value="WD_REPEATS_REGION"/>
    <property type="match status" value="3"/>
</dbReference>
<evidence type="ECO:0000256" key="3">
    <source>
        <dbReference type="PROSITE-ProRule" id="PRU00221"/>
    </source>
</evidence>
<gene>
    <name evidence="5" type="ORF">CTI12_AA152170</name>
</gene>
<protein>
    <submittedName>
        <fullName evidence="5">Transducin/WD40 repeat-like superfamily protein</fullName>
    </submittedName>
</protein>
<dbReference type="PANTHER" id="PTHR14221:SF51">
    <property type="entry name" value="TRANSDUCIN_WD40 REPEAT-LIKE SUPERFAMILY PROTEIN-RELATED"/>
    <property type="match status" value="1"/>
</dbReference>
<feature type="region of interest" description="Disordered" evidence="4">
    <location>
        <begin position="105"/>
        <end position="128"/>
    </location>
</feature>